<accession>A0A0C3QWD4</accession>
<sequence length="254" mass="28150">MQKDADKALKNTEAFIKKLVSDPGSDEQKIVLLDNVVSKVKKRFEDGAGVLSTNIVTWWEGVRRVESEEIEKLVNEVRDLGATAQADLGLDYAWLDDVTVNDWARYHGLLNAAKELETSLESMAFGNSEEALENALAFKLRDLQVDLETVVLRFQTRLSEAHAKGLEAVKERKAPPADAPSNITPGQETATSIEADEPTFSILPIGDVGRNVQEEDSAEYIFIKKGQEQVEDALRQAQEAENDQSSDPTLHVEL</sequence>
<proteinExistence type="predicted"/>
<name>A0A0C3QWD4_9AGAM</name>
<dbReference type="STRING" id="1051891.A0A0C3QWD4"/>
<protein>
    <submittedName>
        <fullName evidence="2">Uncharacterized protein</fullName>
    </submittedName>
</protein>
<evidence type="ECO:0000256" key="1">
    <source>
        <dbReference type="SAM" id="MobiDB-lite"/>
    </source>
</evidence>
<feature type="compositionally biased region" description="Polar residues" evidence="1">
    <location>
        <begin position="181"/>
        <end position="192"/>
    </location>
</feature>
<evidence type="ECO:0000313" key="3">
    <source>
        <dbReference type="Proteomes" id="UP000054248"/>
    </source>
</evidence>
<reference evidence="2 3" key="1">
    <citation type="submission" date="2014-04" db="EMBL/GenBank/DDBJ databases">
        <authorList>
            <consortium name="DOE Joint Genome Institute"/>
            <person name="Kuo A."/>
            <person name="Girlanda M."/>
            <person name="Perotto S."/>
            <person name="Kohler A."/>
            <person name="Nagy L.G."/>
            <person name="Floudas D."/>
            <person name="Copeland A."/>
            <person name="Barry K.W."/>
            <person name="Cichocki N."/>
            <person name="Veneault-Fourrey C."/>
            <person name="LaButti K."/>
            <person name="Lindquist E.A."/>
            <person name="Lipzen A."/>
            <person name="Lundell T."/>
            <person name="Morin E."/>
            <person name="Murat C."/>
            <person name="Sun H."/>
            <person name="Tunlid A."/>
            <person name="Henrissat B."/>
            <person name="Grigoriev I.V."/>
            <person name="Hibbett D.S."/>
            <person name="Martin F."/>
            <person name="Nordberg H.P."/>
            <person name="Cantor M.N."/>
            <person name="Hua S.X."/>
        </authorList>
    </citation>
    <scope>NUCLEOTIDE SEQUENCE [LARGE SCALE GENOMIC DNA]</scope>
    <source>
        <strain evidence="2 3">MUT 4182</strain>
    </source>
</reference>
<gene>
    <name evidence="2" type="ORF">M407DRAFT_150794</name>
</gene>
<dbReference type="AlphaFoldDB" id="A0A0C3QWD4"/>
<dbReference type="HOGENOM" id="CLU_1094959_0_0_1"/>
<evidence type="ECO:0000313" key="2">
    <source>
        <dbReference type="EMBL" id="KIO34111.1"/>
    </source>
</evidence>
<dbReference type="EMBL" id="KN822944">
    <property type="protein sequence ID" value="KIO34111.1"/>
    <property type="molecule type" value="Genomic_DNA"/>
</dbReference>
<feature type="region of interest" description="Disordered" evidence="1">
    <location>
        <begin position="233"/>
        <end position="254"/>
    </location>
</feature>
<dbReference type="Proteomes" id="UP000054248">
    <property type="component" value="Unassembled WGS sequence"/>
</dbReference>
<keyword evidence="3" id="KW-1185">Reference proteome</keyword>
<organism evidence="2 3">
    <name type="scientific">Tulasnella calospora MUT 4182</name>
    <dbReference type="NCBI Taxonomy" id="1051891"/>
    <lineage>
        <taxon>Eukaryota</taxon>
        <taxon>Fungi</taxon>
        <taxon>Dikarya</taxon>
        <taxon>Basidiomycota</taxon>
        <taxon>Agaricomycotina</taxon>
        <taxon>Agaricomycetes</taxon>
        <taxon>Cantharellales</taxon>
        <taxon>Tulasnellaceae</taxon>
        <taxon>Tulasnella</taxon>
    </lineage>
</organism>
<reference evidence="3" key="2">
    <citation type="submission" date="2015-01" db="EMBL/GenBank/DDBJ databases">
        <title>Evolutionary Origins and Diversification of the Mycorrhizal Mutualists.</title>
        <authorList>
            <consortium name="DOE Joint Genome Institute"/>
            <consortium name="Mycorrhizal Genomics Consortium"/>
            <person name="Kohler A."/>
            <person name="Kuo A."/>
            <person name="Nagy L.G."/>
            <person name="Floudas D."/>
            <person name="Copeland A."/>
            <person name="Barry K.W."/>
            <person name="Cichocki N."/>
            <person name="Veneault-Fourrey C."/>
            <person name="LaButti K."/>
            <person name="Lindquist E.A."/>
            <person name="Lipzen A."/>
            <person name="Lundell T."/>
            <person name="Morin E."/>
            <person name="Murat C."/>
            <person name="Riley R."/>
            <person name="Ohm R."/>
            <person name="Sun H."/>
            <person name="Tunlid A."/>
            <person name="Henrissat B."/>
            <person name="Grigoriev I.V."/>
            <person name="Hibbett D.S."/>
            <person name="Martin F."/>
        </authorList>
    </citation>
    <scope>NUCLEOTIDE SEQUENCE [LARGE SCALE GENOMIC DNA]</scope>
    <source>
        <strain evidence="3">MUT 4182</strain>
    </source>
</reference>
<feature type="region of interest" description="Disordered" evidence="1">
    <location>
        <begin position="167"/>
        <end position="198"/>
    </location>
</feature>
<dbReference type="OrthoDB" id="3260408at2759"/>